<organism evidence="3 4">
    <name type="scientific">Mesorhabditis spiculigera</name>
    <dbReference type="NCBI Taxonomy" id="96644"/>
    <lineage>
        <taxon>Eukaryota</taxon>
        <taxon>Metazoa</taxon>
        <taxon>Ecdysozoa</taxon>
        <taxon>Nematoda</taxon>
        <taxon>Chromadorea</taxon>
        <taxon>Rhabditida</taxon>
        <taxon>Rhabditina</taxon>
        <taxon>Rhabditomorpha</taxon>
        <taxon>Rhabditoidea</taxon>
        <taxon>Rhabditidae</taxon>
        <taxon>Mesorhabditinae</taxon>
        <taxon>Mesorhabditis</taxon>
    </lineage>
</organism>
<evidence type="ECO:0000256" key="2">
    <source>
        <dbReference type="SAM" id="SignalP"/>
    </source>
</evidence>
<feature type="signal peptide" evidence="2">
    <location>
        <begin position="1"/>
        <end position="34"/>
    </location>
</feature>
<dbReference type="AlphaFoldDB" id="A0AA36CF79"/>
<keyword evidence="1" id="KW-0812">Transmembrane</keyword>
<comment type="caution">
    <text evidence="3">The sequence shown here is derived from an EMBL/GenBank/DDBJ whole genome shotgun (WGS) entry which is preliminary data.</text>
</comment>
<protein>
    <submittedName>
        <fullName evidence="3">Uncharacterized protein</fullName>
    </submittedName>
</protein>
<evidence type="ECO:0000256" key="1">
    <source>
        <dbReference type="SAM" id="Phobius"/>
    </source>
</evidence>
<keyword evidence="1" id="KW-0472">Membrane</keyword>
<dbReference type="Proteomes" id="UP001177023">
    <property type="component" value="Unassembled WGS sequence"/>
</dbReference>
<dbReference type="EMBL" id="CATQJA010001599">
    <property type="protein sequence ID" value="CAJ0567913.1"/>
    <property type="molecule type" value="Genomic_DNA"/>
</dbReference>
<proteinExistence type="predicted"/>
<sequence>MMVSTVFSSSYPRTFLCVVYPLFSLLLLIQSIDAQDPKLGELEGRVKKLEEESGHGFLSLMVFILTAGMIVLCVVAVGIGIIVYQVWQSSKGLVLQYNELKGQGLSVSKIQAVVASSPLAKSGEGGETKEKSVIA</sequence>
<name>A0AA36CF79_9BILA</name>
<keyword evidence="4" id="KW-1185">Reference proteome</keyword>
<gene>
    <name evidence="3" type="ORF">MSPICULIGERA_LOCUS6446</name>
</gene>
<evidence type="ECO:0000313" key="4">
    <source>
        <dbReference type="Proteomes" id="UP001177023"/>
    </source>
</evidence>
<evidence type="ECO:0000313" key="3">
    <source>
        <dbReference type="EMBL" id="CAJ0567913.1"/>
    </source>
</evidence>
<feature type="non-terminal residue" evidence="3">
    <location>
        <position position="135"/>
    </location>
</feature>
<feature type="transmembrane region" description="Helical" evidence="1">
    <location>
        <begin position="58"/>
        <end position="84"/>
    </location>
</feature>
<accession>A0AA36CF79</accession>
<feature type="chain" id="PRO_5041330631" evidence="2">
    <location>
        <begin position="35"/>
        <end position="135"/>
    </location>
</feature>
<keyword evidence="1" id="KW-1133">Transmembrane helix</keyword>
<keyword evidence="2" id="KW-0732">Signal</keyword>
<reference evidence="3" key="1">
    <citation type="submission" date="2023-06" db="EMBL/GenBank/DDBJ databases">
        <authorList>
            <person name="Delattre M."/>
        </authorList>
    </citation>
    <scope>NUCLEOTIDE SEQUENCE</scope>
    <source>
        <strain evidence="3">AF72</strain>
    </source>
</reference>